<dbReference type="EMBL" id="AY225134">
    <property type="protein sequence ID" value="AAR26913.1"/>
    <property type="molecule type" value="Genomic_DNA"/>
</dbReference>
<proteinExistence type="predicted"/>
<dbReference type="KEGG" id="vg:41332228"/>
<reference evidence="1" key="2">
    <citation type="submission" date="2003-01" db="EMBL/GenBank/DDBJ databases">
        <title>Partial Nucleotide Sequence of the Feldmannia irregularis Virus FirrV-1 Genome: On the Evolution of Large Phaeoviral Genomes.</title>
        <authorList>
            <person name="Delaroque N."/>
            <person name="Knippers R."/>
            <person name="Mueller D.G."/>
            <person name="Boland W."/>
        </authorList>
    </citation>
    <scope>NUCLEOTIDE SEQUENCE</scope>
    <source>
        <strain evidence="1">FirrV-1</strain>
    </source>
</reference>
<protein>
    <submittedName>
        <fullName evidence="1">FirrV-1-B38</fullName>
    </submittedName>
</protein>
<name>Q6XLZ8_9PHYC</name>
<dbReference type="RefSeq" id="YP_009665651.1">
    <property type="nucleotide sequence ID" value="NC_043252.1"/>
</dbReference>
<reference evidence="1" key="1">
    <citation type="journal article" date="2003" name="J. Mol. Evol.">
        <title>Comparisons of two large phaeoviral genomes and evolutionary implications.</title>
        <authorList>
            <person name="Delaroque N."/>
            <person name="Boland W."/>
            <person name="Muller D.G."/>
            <person name="Knippers R."/>
        </authorList>
    </citation>
    <scope>NUCLEOTIDE SEQUENCE</scope>
    <source>
        <strain evidence="1">FirrV-1</strain>
    </source>
</reference>
<dbReference type="GeneID" id="41332228"/>
<evidence type="ECO:0000313" key="1">
    <source>
        <dbReference type="EMBL" id="AAR26913.1"/>
    </source>
</evidence>
<organism evidence="1">
    <name type="scientific">Feldmannia irregularis virus a</name>
    <dbReference type="NCBI Taxonomy" id="231992"/>
    <lineage>
        <taxon>Viruses</taxon>
        <taxon>Varidnaviria</taxon>
        <taxon>Bamfordvirae</taxon>
        <taxon>Nucleocytoviricota</taxon>
        <taxon>Megaviricetes</taxon>
        <taxon>Algavirales</taxon>
        <taxon>Phycodnaviridae</taxon>
        <taxon>Phaeovirus</taxon>
        <taxon>Phaeovirus irregularis</taxon>
    </lineage>
</organism>
<sequence length="540" mass="56067">MSTAVVDLSQYGDTKGRNGFLQNIFQVTKGTGSEINELTHGFYGIPSTTSDEYEMARISVTEGSVDGGVGTFAVGVHDGSALNDIIVLNNASSDINTQTLNVNATDVFASGNLDVGIVQRNSAALGSRVELISDETEPAINFVLGDLADIENAASSPLIVTSSTVAVNGALTIDGTNVFEAITAGNPWTSTDAVTQLKSDYSSVEINVVNPYTTTVALDVNGSVRVRGNSLFFYDEPNTTFYSALSYLESDSTLRLAASKAGDSIVLATTSGSDNTYVDRLTFSDGSGTTNAVFENVNVGINATPSGTFSLEVGGNASFSTGLHSGGDADFSANSLVNVSAIQSSDQNTEQAQILLTSDSSSPKIDIVLGDLANTPTTVATFDESTASFATPAAFSGDVTIGGNLNVAGTQVILNTTVVEVQDINIEMGYAASAHSDIDGGGVILGAAVTGITVPSLLYSESNARWETSVDLNVPNLTVGTDTEITNSSVSLKSDSGELYFGANKQWRLSIVTDTDGSHFQVAHDDDGSQTYVTKMDVLA</sequence>
<accession>Q6XLZ8</accession>